<proteinExistence type="predicted"/>
<dbReference type="Proteomes" id="UP000574390">
    <property type="component" value="Unassembled WGS sequence"/>
</dbReference>
<comment type="caution">
    <text evidence="1">The sequence shown here is derived from an EMBL/GenBank/DDBJ whole genome shotgun (WGS) entry which is preliminary data.</text>
</comment>
<sequence length="147" mass="16942">MAPATRHQLAAHQLHERPVRENFLRCPGCPDFACLSALSPLTIIPLLEEEPLLTWLHHHRLLTIDTPCRCGFVRKKALRFLKRTGEFLPPAWWFEENTRRKLLHKFSVNPSATTLSQKRWLRQLWPTTRGAVPSDLLVAKDTESSSS</sequence>
<evidence type="ECO:0000313" key="1">
    <source>
        <dbReference type="EMBL" id="KAF4690710.1"/>
    </source>
</evidence>
<organism evidence="1 2">
    <name type="scientific">Perkinsus olseni</name>
    <name type="common">Perkinsus atlanticus</name>
    <dbReference type="NCBI Taxonomy" id="32597"/>
    <lineage>
        <taxon>Eukaryota</taxon>
        <taxon>Sar</taxon>
        <taxon>Alveolata</taxon>
        <taxon>Perkinsozoa</taxon>
        <taxon>Perkinsea</taxon>
        <taxon>Perkinsida</taxon>
        <taxon>Perkinsidae</taxon>
        <taxon>Perkinsus</taxon>
    </lineage>
</organism>
<reference evidence="1 2" key="1">
    <citation type="submission" date="2020-04" db="EMBL/GenBank/DDBJ databases">
        <title>Perkinsus olseni comparative genomics.</title>
        <authorList>
            <person name="Bogema D.R."/>
        </authorList>
    </citation>
    <scope>NUCLEOTIDE SEQUENCE [LARGE SCALE GENOMIC DNA]</scope>
    <source>
        <strain evidence="1">ATCC PRA-205</strain>
    </source>
</reference>
<dbReference type="AlphaFoldDB" id="A0A7J6P4L0"/>
<name>A0A7J6P4L0_PEROL</name>
<protein>
    <submittedName>
        <fullName evidence="1">Uncharacterized protein</fullName>
    </submittedName>
</protein>
<gene>
    <name evidence="1" type="ORF">FOZ62_007302</name>
</gene>
<accession>A0A7J6P4L0</accession>
<evidence type="ECO:0000313" key="2">
    <source>
        <dbReference type="Proteomes" id="UP000574390"/>
    </source>
</evidence>
<dbReference type="EMBL" id="JABANM010036377">
    <property type="protein sequence ID" value="KAF4690710.1"/>
    <property type="molecule type" value="Genomic_DNA"/>
</dbReference>